<proteinExistence type="predicted"/>
<protein>
    <submittedName>
        <fullName evidence="1">Uncharacterized protein</fullName>
    </submittedName>
</protein>
<sequence>MPCNRHQELIRSVHAKGESQRLRSGFGRTLDWPNRPGFWPAASSSASIISWPKCGWIGLNKGSADPIWALLAPSFLQETSMWAPKSVTYILSPFVIVKLDFWVFSCNCISPADFRQIDRYISTSFSSFMSASPAYIEVDTGLNIIDVFAKLIRQKFTDTMNRRELLLQSDKKTVAEAFWRGIVDGGVDDMVPAETMRTPWRSGGLLPHTQGYTHEEQQHDCAALAVEPSRRSGVALRTGQRGTRAWPMTLRTAGGV</sequence>
<gene>
    <name evidence="1" type="primary">B1049E04.8</name>
</gene>
<dbReference type="AlphaFoldDB" id="Q6YUE4"/>
<evidence type="ECO:0000313" key="2">
    <source>
        <dbReference type="Proteomes" id="UP000000763"/>
    </source>
</evidence>
<evidence type="ECO:0000313" key="1">
    <source>
        <dbReference type="EMBL" id="BAD03883.1"/>
    </source>
</evidence>
<name>Q6YUE4_ORYSJ</name>
<accession>Q6YUE4</accession>
<reference evidence="2" key="1">
    <citation type="journal article" date="2005" name="Nature">
        <title>The map-based sequence of the rice genome.</title>
        <authorList>
            <consortium name="International rice genome sequencing project (IRGSP)"/>
            <person name="Matsumoto T."/>
            <person name="Wu J."/>
            <person name="Kanamori H."/>
            <person name="Katayose Y."/>
            <person name="Fujisawa M."/>
            <person name="Namiki N."/>
            <person name="Mizuno H."/>
            <person name="Yamamoto K."/>
            <person name="Antonio B.A."/>
            <person name="Baba T."/>
            <person name="Sakata K."/>
            <person name="Nagamura Y."/>
            <person name="Aoki H."/>
            <person name="Arikawa K."/>
            <person name="Arita K."/>
            <person name="Bito T."/>
            <person name="Chiden Y."/>
            <person name="Fujitsuka N."/>
            <person name="Fukunaka R."/>
            <person name="Hamada M."/>
            <person name="Harada C."/>
            <person name="Hayashi A."/>
            <person name="Hijishita S."/>
            <person name="Honda M."/>
            <person name="Hosokawa S."/>
            <person name="Ichikawa Y."/>
            <person name="Idonuma A."/>
            <person name="Iijima M."/>
            <person name="Ikeda M."/>
            <person name="Ikeno M."/>
            <person name="Ito K."/>
            <person name="Ito S."/>
            <person name="Ito T."/>
            <person name="Ito Y."/>
            <person name="Ito Y."/>
            <person name="Iwabuchi A."/>
            <person name="Kamiya K."/>
            <person name="Karasawa W."/>
            <person name="Kurita K."/>
            <person name="Katagiri S."/>
            <person name="Kikuta A."/>
            <person name="Kobayashi H."/>
            <person name="Kobayashi N."/>
            <person name="Machita K."/>
            <person name="Maehara T."/>
            <person name="Masukawa M."/>
            <person name="Mizubayashi T."/>
            <person name="Mukai Y."/>
            <person name="Nagasaki H."/>
            <person name="Nagata Y."/>
            <person name="Naito S."/>
            <person name="Nakashima M."/>
            <person name="Nakama Y."/>
            <person name="Nakamichi Y."/>
            <person name="Nakamura M."/>
            <person name="Meguro A."/>
            <person name="Negishi M."/>
            <person name="Ohta I."/>
            <person name="Ohta T."/>
            <person name="Okamoto M."/>
            <person name="Ono N."/>
            <person name="Saji S."/>
            <person name="Sakaguchi M."/>
            <person name="Sakai K."/>
            <person name="Shibata M."/>
            <person name="Shimokawa T."/>
            <person name="Song J."/>
            <person name="Takazaki Y."/>
            <person name="Terasawa K."/>
            <person name="Tsugane M."/>
            <person name="Tsuji K."/>
            <person name="Ueda S."/>
            <person name="Waki K."/>
            <person name="Yamagata H."/>
            <person name="Yamamoto M."/>
            <person name="Yamamoto S."/>
            <person name="Yamane H."/>
            <person name="Yoshiki S."/>
            <person name="Yoshihara R."/>
            <person name="Yukawa K."/>
            <person name="Zhong H."/>
            <person name="Yano M."/>
            <person name="Yuan Q."/>
            <person name="Ouyang S."/>
            <person name="Liu J."/>
            <person name="Jones K.M."/>
            <person name="Gansberger K."/>
            <person name="Moffat K."/>
            <person name="Hill J."/>
            <person name="Bera J."/>
            <person name="Fadrosh D."/>
            <person name="Jin S."/>
            <person name="Johri S."/>
            <person name="Kim M."/>
            <person name="Overton L."/>
            <person name="Reardon M."/>
            <person name="Tsitrin T."/>
            <person name="Vuong H."/>
            <person name="Weaver B."/>
            <person name="Ciecko A."/>
            <person name="Tallon L."/>
            <person name="Jackson J."/>
            <person name="Pai G."/>
            <person name="Aken S.V."/>
            <person name="Utterback T."/>
            <person name="Reidmuller S."/>
            <person name="Feldblyum T."/>
            <person name="Hsiao J."/>
            <person name="Zismann V."/>
            <person name="Iobst S."/>
            <person name="de Vazeille A.R."/>
            <person name="Buell C.R."/>
            <person name="Ying K."/>
            <person name="Li Y."/>
            <person name="Lu T."/>
            <person name="Huang Y."/>
            <person name="Zhao Q."/>
            <person name="Feng Q."/>
            <person name="Zhang L."/>
            <person name="Zhu J."/>
            <person name="Weng Q."/>
            <person name="Mu J."/>
            <person name="Lu Y."/>
            <person name="Fan D."/>
            <person name="Liu Y."/>
            <person name="Guan J."/>
            <person name="Zhang Y."/>
            <person name="Yu S."/>
            <person name="Liu X."/>
            <person name="Zhang Y."/>
            <person name="Hong G."/>
            <person name="Han B."/>
            <person name="Choisne N."/>
            <person name="Demange N."/>
            <person name="Orjeda G."/>
            <person name="Samain S."/>
            <person name="Cattolico L."/>
            <person name="Pelletier E."/>
            <person name="Couloux A."/>
            <person name="Segurens B."/>
            <person name="Wincker P."/>
            <person name="D'Hont A."/>
            <person name="Scarpelli C."/>
            <person name="Weissenbach J."/>
            <person name="Salanoubat M."/>
            <person name="Quetier F."/>
            <person name="Yu Y."/>
            <person name="Kim H.R."/>
            <person name="Rambo T."/>
            <person name="Currie J."/>
            <person name="Collura K."/>
            <person name="Luo M."/>
            <person name="Yang T."/>
            <person name="Ammiraju J.S.S."/>
            <person name="Engler F."/>
            <person name="Soderlund C."/>
            <person name="Wing R.A."/>
            <person name="Palmer L.E."/>
            <person name="de la Bastide M."/>
            <person name="Spiegel L."/>
            <person name="Nascimento L."/>
            <person name="Zutavern T."/>
            <person name="O'Shaughnessy A."/>
            <person name="Dike S."/>
            <person name="Dedhia N."/>
            <person name="Preston R."/>
            <person name="Balija V."/>
            <person name="McCombie W.R."/>
            <person name="Chow T."/>
            <person name="Chen H."/>
            <person name="Chung M."/>
            <person name="Chen C."/>
            <person name="Shaw J."/>
            <person name="Wu H."/>
            <person name="Hsiao K."/>
            <person name="Chao Y."/>
            <person name="Chu M."/>
            <person name="Cheng C."/>
            <person name="Hour A."/>
            <person name="Lee P."/>
            <person name="Lin S."/>
            <person name="Lin Y."/>
            <person name="Liou J."/>
            <person name="Liu S."/>
            <person name="Hsing Y."/>
            <person name="Raghuvanshi S."/>
            <person name="Mohanty A."/>
            <person name="Bharti A.K."/>
            <person name="Gaur A."/>
            <person name="Gupta V."/>
            <person name="Kumar D."/>
            <person name="Ravi V."/>
            <person name="Vij S."/>
            <person name="Kapur A."/>
            <person name="Khurana P."/>
            <person name="Khurana P."/>
            <person name="Khurana J.P."/>
            <person name="Tyagi A.K."/>
            <person name="Gaikwad K."/>
            <person name="Singh A."/>
            <person name="Dalal V."/>
            <person name="Srivastava S."/>
            <person name="Dixit A."/>
            <person name="Pal A.K."/>
            <person name="Ghazi I.A."/>
            <person name="Yadav M."/>
            <person name="Pandit A."/>
            <person name="Bhargava A."/>
            <person name="Sureshbabu K."/>
            <person name="Batra K."/>
            <person name="Sharma T.R."/>
            <person name="Mohapatra T."/>
            <person name="Singh N.K."/>
            <person name="Messing J."/>
            <person name="Nelson A.B."/>
            <person name="Fuks G."/>
            <person name="Kavchok S."/>
            <person name="Keizer G."/>
            <person name="Linton E."/>
            <person name="Llaca V."/>
            <person name="Song R."/>
            <person name="Tanyolac B."/>
            <person name="Young S."/>
            <person name="Ho-Il K."/>
            <person name="Hahn J.H."/>
            <person name="Sangsakoo G."/>
            <person name="Vanavichit A."/>
            <person name="de Mattos Luiz.A.T."/>
            <person name="Zimmer P.D."/>
            <person name="Malone G."/>
            <person name="Dellagostin O."/>
            <person name="de Oliveira A.C."/>
            <person name="Bevan M."/>
            <person name="Bancroft I."/>
            <person name="Minx P."/>
            <person name="Cordum H."/>
            <person name="Wilson R."/>
            <person name="Cheng Z."/>
            <person name="Jin W."/>
            <person name="Jiang J."/>
            <person name="Leong S.A."/>
            <person name="Iwama H."/>
            <person name="Gojobori T."/>
            <person name="Itoh T."/>
            <person name="Niimura Y."/>
            <person name="Fujii Y."/>
            <person name="Habara T."/>
            <person name="Sakai H."/>
            <person name="Sato Y."/>
            <person name="Wilson G."/>
            <person name="Kumar K."/>
            <person name="McCouch S."/>
            <person name="Juretic N."/>
            <person name="Hoen D."/>
            <person name="Wright S."/>
            <person name="Bruskiewich R."/>
            <person name="Bureau T."/>
            <person name="Miyao A."/>
            <person name="Hirochika H."/>
            <person name="Nishikawa T."/>
            <person name="Kadowaki K."/>
            <person name="Sugiura M."/>
            <person name="Burr B."/>
            <person name="Sasaki T."/>
        </authorList>
    </citation>
    <scope>NUCLEOTIDE SEQUENCE [LARGE SCALE GENOMIC DNA]</scope>
    <source>
        <strain evidence="2">cv. Nipponbare</strain>
    </source>
</reference>
<organism evidence="1 2">
    <name type="scientific">Oryza sativa subsp. japonica</name>
    <name type="common">Rice</name>
    <dbReference type="NCBI Taxonomy" id="39947"/>
    <lineage>
        <taxon>Eukaryota</taxon>
        <taxon>Viridiplantae</taxon>
        <taxon>Streptophyta</taxon>
        <taxon>Embryophyta</taxon>
        <taxon>Tracheophyta</taxon>
        <taxon>Spermatophyta</taxon>
        <taxon>Magnoliopsida</taxon>
        <taxon>Liliopsida</taxon>
        <taxon>Poales</taxon>
        <taxon>Poaceae</taxon>
        <taxon>BOP clade</taxon>
        <taxon>Oryzoideae</taxon>
        <taxon>Oryzeae</taxon>
        <taxon>Oryzinae</taxon>
        <taxon>Oryza</taxon>
        <taxon>Oryza sativa</taxon>
    </lineage>
</organism>
<dbReference type="EMBL" id="AP005870">
    <property type="protein sequence ID" value="BAD03883.1"/>
    <property type="molecule type" value="Genomic_DNA"/>
</dbReference>
<reference evidence="2" key="2">
    <citation type="journal article" date="2008" name="Nucleic Acids Res.">
        <title>The rice annotation project database (RAP-DB): 2008 update.</title>
        <authorList>
            <consortium name="The rice annotation project (RAP)"/>
        </authorList>
    </citation>
    <scope>GENOME REANNOTATION</scope>
    <source>
        <strain evidence="2">cv. Nipponbare</strain>
    </source>
</reference>
<dbReference type="Proteomes" id="UP000000763">
    <property type="component" value="Chromosome 8"/>
</dbReference>